<evidence type="ECO:0000313" key="3">
    <source>
        <dbReference type="Proteomes" id="UP000247792"/>
    </source>
</evidence>
<dbReference type="RefSeq" id="WP_110257314.1">
    <property type="nucleotide sequence ID" value="NZ_QJKB01000010.1"/>
</dbReference>
<sequence length="440" mass="48431">MQDYFLSLAAHIETQLAANETSTTWLSAESSDFVRFNHSAIRQPGHVLQLILNLQLIQGQTHAAMSFNLSGEMDMDLPTINAAIDDLRAQLSDLPADPHLMIATELNSSVQILPSSLPPVASMLEQILAAAKDVDMVGLLTTGTQYRGFANSHGQRNWYESSNVNFDWSLFHSTDKAVKSNYAGFHWDEAVFLKKFADAREKLALLARPPVTVAAGNYRAYLSPTALNELIMMLNWGGLSEKSLRTRHSCLRRLQSGEASMHAMVDICEDSRAGLEPGFQAQGFIKPDVIPLIQAGKLSGSMISPRSAKEFGLIANGAPDDESAKSLVMRAGTLANADILKELGTGIYISNLWYLNFSDRATCRITGMTRFASFWVENGEIIAPLNVMRFDDSLFRILGENLLALSQETEVIMDDRSYGERHTGGAVLPGALLKKMRFVL</sequence>
<evidence type="ECO:0000259" key="1">
    <source>
        <dbReference type="Pfam" id="PF19289"/>
    </source>
</evidence>
<dbReference type="InterPro" id="IPR045569">
    <property type="entry name" value="Metalloprtase-TldD/E_C"/>
</dbReference>
<keyword evidence="2" id="KW-0645">Protease</keyword>
<name>A0A318IWF4_9BURK</name>
<dbReference type="PANTHER" id="PTHR43666:SF1">
    <property type="entry name" value="CONSERVED PROTEIN"/>
    <property type="match status" value="1"/>
</dbReference>
<dbReference type="AlphaFoldDB" id="A0A318IWF4"/>
<dbReference type="Pfam" id="PF19289">
    <property type="entry name" value="PmbA_TldD_3rd"/>
    <property type="match status" value="1"/>
</dbReference>
<accession>A0A318IWF4</accession>
<dbReference type="PANTHER" id="PTHR43666">
    <property type="entry name" value="TLDD PROTEIN"/>
    <property type="match status" value="1"/>
</dbReference>
<comment type="caution">
    <text evidence="2">The sequence shown here is derived from an EMBL/GenBank/DDBJ whole genome shotgun (WGS) entry which is preliminary data.</text>
</comment>
<dbReference type="InterPro" id="IPR036059">
    <property type="entry name" value="TldD/PmbA_sf"/>
</dbReference>
<dbReference type="EMBL" id="QJKB01000010">
    <property type="protein sequence ID" value="PXX39645.1"/>
    <property type="molecule type" value="Genomic_DNA"/>
</dbReference>
<proteinExistence type="predicted"/>
<dbReference type="SUPFAM" id="SSF111283">
    <property type="entry name" value="Putative modulator of DNA gyrase, PmbA/TldD"/>
    <property type="match status" value="1"/>
</dbReference>
<keyword evidence="3" id="KW-1185">Reference proteome</keyword>
<evidence type="ECO:0000313" key="2">
    <source>
        <dbReference type="EMBL" id="PXX39645.1"/>
    </source>
</evidence>
<dbReference type="GO" id="GO:0008237">
    <property type="term" value="F:metallopeptidase activity"/>
    <property type="evidence" value="ECO:0007669"/>
    <property type="project" value="InterPro"/>
</dbReference>
<dbReference type="Proteomes" id="UP000247792">
    <property type="component" value="Unassembled WGS sequence"/>
</dbReference>
<reference evidence="2 3" key="1">
    <citation type="submission" date="2018-05" db="EMBL/GenBank/DDBJ databases">
        <title>Genomic Encyclopedia of Type Strains, Phase IV (KMG-IV): sequencing the most valuable type-strain genomes for metagenomic binning, comparative biology and taxonomic classification.</title>
        <authorList>
            <person name="Goeker M."/>
        </authorList>
    </citation>
    <scope>NUCLEOTIDE SEQUENCE [LARGE SCALE GENOMIC DNA]</scope>
    <source>
        <strain evidence="2 3">DSM 19792</strain>
    </source>
</reference>
<gene>
    <name evidence="2" type="ORF">DFR42_1109</name>
</gene>
<protein>
    <submittedName>
        <fullName evidence="2">Putative Zn-dependent protease</fullName>
    </submittedName>
</protein>
<dbReference type="GO" id="GO:0006508">
    <property type="term" value="P:proteolysis"/>
    <property type="evidence" value="ECO:0007669"/>
    <property type="project" value="UniProtKB-KW"/>
</dbReference>
<keyword evidence="2" id="KW-0378">Hydrolase</keyword>
<dbReference type="OrthoDB" id="9763230at2"/>
<feature type="domain" description="Metalloprotease TldD/E C-terminal" evidence="1">
    <location>
        <begin position="216"/>
        <end position="438"/>
    </location>
</feature>
<organism evidence="2 3">
    <name type="scientific">Undibacterium pigrum</name>
    <dbReference type="NCBI Taxonomy" id="401470"/>
    <lineage>
        <taxon>Bacteria</taxon>
        <taxon>Pseudomonadati</taxon>
        <taxon>Pseudomonadota</taxon>
        <taxon>Betaproteobacteria</taxon>
        <taxon>Burkholderiales</taxon>
        <taxon>Oxalobacteraceae</taxon>
        <taxon>Undibacterium</taxon>
    </lineage>
</organism>